<evidence type="ECO:0000313" key="2">
    <source>
        <dbReference type="EMBL" id="VFV42174.1"/>
    </source>
</evidence>
<protein>
    <submittedName>
        <fullName evidence="2">Uncharacterized protein</fullName>
    </submittedName>
</protein>
<sequence length="50" mass="5773">MRRKLQPGSRRGRFRPTLTWRRPLSALKCRPRPSRGRDAPPSTVGSGTWQ</sequence>
<feature type="non-terminal residue" evidence="2">
    <location>
        <position position="50"/>
    </location>
</feature>
<proteinExistence type="predicted"/>
<dbReference type="Proteomes" id="UP000386466">
    <property type="component" value="Unassembled WGS sequence"/>
</dbReference>
<dbReference type="EMBL" id="CAAGRJ010031569">
    <property type="protein sequence ID" value="VFV42174.1"/>
    <property type="molecule type" value="Genomic_DNA"/>
</dbReference>
<feature type="compositionally biased region" description="Basic residues" evidence="1">
    <location>
        <begin position="1"/>
        <end position="14"/>
    </location>
</feature>
<keyword evidence="3" id="KW-1185">Reference proteome</keyword>
<name>A0A485PCZ5_LYNPA</name>
<accession>A0A485PCZ5</accession>
<gene>
    <name evidence="2" type="ORF">LYPA_23C019874</name>
</gene>
<evidence type="ECO:0000256" key="1">
    <source>
        <dbReference type="SAM" id="MobiDB-lite"/>
    </source>
</evidence>
<feature type="region of interest" description="Disordered" evidence="1">
    <location>
        <begin position="1"/>
        <end position="50"/>
    </location>
</feature>
<reference evidence="2 3" key="1">
    <citation type="submission" date="2019-01" db="EMBL/GenBank/DDBJ databases">
        <authorList>
            <person name="Alioto T."/>
            <person name="Alioto T."/>
        </authorList>
    </citation>
    <scope>NUCLEOTIDE SEQUENCE [LARGE SCALE GENOMIC DNA]</scope>
</reference>
<organism evidence="2 3">
    <name type="scientific">Lynx pardinus</name>
    <name type="common">Iberian lynx</name>
    <name type="synonym">Felis pardina</name>
    <dbReference type="NCBI Taxonomy" id="191816"/>
    <lineage>
        <taxon>Eukaryota</taxon>
        <taxon>Metazoa</taxon>
        <taxon>Chordata</taxon>
        <taxon>Craniata</taxon>
        <taxon>Vertebrata</taxon>
        <taxon>Euteleostomi</taxon>
        <taxon>Mammalia</taxon>
        <taxon>Eutheria</taxon>
        <taxon>Laurasiatheria</taxon>
        <taxon>Carnivora</taxon>
        <taxon>Feliformia</taxon>
        <taxon>Felidae</taxon>
        <taxon>Felinae</taxon>
        <taxon>Lynx</taxon>
    </lineage>
</organism>
<evidence type="ECO:0000313" key="3">
    <source>
        <dbReference type="Proteomes" id="UP000386466"/>
    </source>
</evidence>
<dbReference type="AlphaFoldDB" id="A0A485PCZ5"/>